<sequence length="366" mass="39468">MEELVMMIDRQFWAGKRVLLTGHTGFKGSWLALWLTQMGAHVSGLALAPQTTPNLCDLLTDHDAHARDGICDLRDRIAVAAVVARIKPQIVFHLAAQPLVRLGYRDPVATFETNVQGTVHVLEALRVSQDVKSIVVITTDKVYENAETGKAFVETDPLGGHDPYSASKAAAEIIVSSYRSSFFAARGVGLATARAGNVIGGGDWAEDRLIPDAVRAWSLGAPLDVRRPNAVRPWQHVLEPLAGYIAMAHHLWHDPASLTALNFGPDHAGAASVADVLALAVRHFGSGEVVLGDGSDGPHEAGYLMLDSSKACMTLGYRPLWALEETVARTMNWYRRLAAGASARELCLADIADYTHGLGMDVRQAV</sequence>
<dbReference type="EMBL" id="QUSG01000021">
    <property type="protein sequence ID" value="KAA3521870.1"/>
    <property type="molecule type" value="Genomic_DNA"/>
</dbReference>
<dbReference type="PANTHER" id="PTHR43000">
    <property type="entry name" value="DTDP-D-GLUCOSE 4,6-DEHYDRATASE-RELATED"/>
    <property type="match status" value="1"/>
</dbReference>
<protein>
    <submittedName>
        <fullName evidence="2">CDP-glucose 4,6-dehydratase</fullName>
        <ecNumber evidence="2">4.2.1.45</ecNumber>
    </submittedName>
</protein>
<dbReference type="NCBIfam" id="TIGR02622">
    <property type="entry name" value="CDP_4_6_dhtase"/>
    <property type="match status" value="1"/>
</dbReference>
<dbReference type="Proteomes" id="UP000436911">
    <property type="component" value="Unassembled WGS sequence"/>
</dbReference>
<keyword evidence="2" id="KW-0456">Lyase</keyword>
<dbReference type="CDD" id="cd05252">
    <property type="entry name" value="CDP_GD_SDR_e"/>
    <property type="match status" value="1"/>
</dbReference>
<dbReference type="Gene3D" id="3.90.25.10">
    <property type="entry name" value="UDP-galactose 4-epimerase, domain 1"/>
    <property type="match status" value="1"/>
</dbReference>
<accession>A0A368NYK8</accession>
<gene>
    <name evidence="2" type="primary">rfbG</name>
    <name evidence="2" type="ORF">DXT89_23165</name>
</gene>
<dbReference type="Gene3D" id="3.40.50.720">
    <property type="entry name" value="NAD(P)-binding Rossmann-like Domain"/>
    <property type="match status" value="1"/>
</dbReference>
<name>A0A368NYK8_AGRVI</name>
<comment type="caution">
    <text evidence="2">The sequence shown here is derived from an EMBL/GenBank/DDBJ whole genome shotgun (WGS) entry which is preliminary data.</text>
</comment>
<dbReference type="InterPro" id="IPR013445">
    <property type="entry name" value="CDP_4_6_deHydtase"/>
</dbReference>
<feature type="domain" description="NAD(P)-binding" evidence="1">
    <location>
        <begin position="19"/>
        <end position="329"/>
    </location>
</feature>
<dbReference type="EC" id="4.2.1.45" evidence="2"/>
<dbReference type="SUPFAM" id="SSF51735">
    <property type="entry name" value="NAD(P)-binding Rossmann-fold domains"/>
    <property type="match status" value="1"/>
</dbReference>
<dbReference type="OrthoDB" id="9801785at2"/>
<organism evidence="2 3">
    <name type="scientific">Agrobacterium vitis</name>
    <name type="common">Rhizobium vitis</name>
    <dbReference type="NCBI Taxonomy" id="373"/>
    <lineage>
        <taxon>Bacteria</taxon>
        <taxon>Pseudomonadati</taxon>
        <taxon>Pseudomonadota</taxon>
        <taxon>Alphaproteobacteria</taxon>
        <taxon>Hyphomicrobiales</taxon>
        <taxon>Rhizobiaceae</taxon>
        <taxon>Rhizobium/Agrobacterium group</taxon>
        <taxon>Agrobacterium</taxon>
    </lineage>
</organism>
<dbReference type="Pfam" id="PF16363">
    <property type="entry name" value="GDP_Man_Dehyd"/>
    <property type="match status" value="1"/>
</dbReference>
<evidence type="ECO:0000313" key="3">
    <source>
        <dbReference type="Proteomes" id="UP000436911"/>
    </source>
</evidence>
<dbReference type="InterPro" id="IPR016040">
    <property type="entry name" value="NAD(P)-bd_dom"/>
</dbReference>
<evidence type="ECO:0000313" key="2">
    <source>
        <dbReference type="EMBL" id="KAA3521870.1"/>
    </source>
</evidence>
<proteinExistence type="predicted"/>
<dbReference type="GO" id="GO:0047733">
    <property type="term" value="F:CDP-glucose 4,6-dehydratase activity"/>
    <property type="evidence" value="ECO:0007669"/>
    <property type="project" value="UniProtKB-EC"/>
</dbReference>
<reference evidence="2 3" key="1">
    <citation type="submission" date="2018-08" db="EMBL/GenBank/DDBJ databases">
        <title>Genome sequencing of Agrobacterium vitis strain ICMP 10754.</title>
        <authorList>
            <person name="Visnovsky S.B."/>
            <person name="Pitman A.R."/>
        </authorList>
    </citation>
    <scope>NUCLEOTIDE SEQUENCE [LARGE SCALE GENOMIC DNA]</scope>
    <source>
        <strain evidence="2 3">ICMP 10754</strain>
    </source>
</reference>
<dbReference type="InterPro" id="IPR036291">
    <property type="entry name" value="NAD(P)-bd_dom_sf"/>
</dbReference>
<evidence type="ECO:0000259" key="1">
    <source>
        <dbReference type="Pfam" id="PF16363"/>
    </source>
</evidence>
<dbReference type="AlphaFoldDB" id="A0A368NYK8"/>